<keyword evidence="2" id="KW-1185">Reference proteome</keyword>
<accession>A0ACC1TLD0</accession>
<dbReference type="EMBL" id="MU795609">
    <property type="protein sequence ID" value="KAJ3805383.1"/>
    <property type="molecule type" value="Genomic_DNA"/>
</dbReference>
<organism evidence="1 2">
    <name type="scientific">Lentinula aff. lateritia</name>
    <dbReference type="NCBI Taxonomy" id="2804960"/>
    <lineage>
        <taxon>Eukaryota</taxon>
        <taxon>Fungi</taxon>
        <taxon>Dikarya</taxon>
        <taxon>Basidiomycota</taxon>
        <taxon>Agaricomycotina</taxon>
        <taxon>Agaricomycetes</taxon>
        <taxon>Agaricomycetidae</taxon>
        <taxon>Agaricales</taxon>
        <taxon>Marasmiineae</taxon>
        <taxon>Omphalotaceae</taxon>
        <taxon>Lentinula</taxon>
    </lineage>
</organism>
<proteinExistence type="predicted"/>
<gene>
    <name evidence="1" type="ORF">F5876DRAFT_69847</name>
</gene>
<evidence type="ECO:0000313" key="2">
    <source>
        <dbReference type="Proteomes" id="UP001163835"/>
    </source>
</evidence>
<name>A0ACC1TLD0_9AGAR</name>
<evidence type="ECO:0000313" key="1">
    <source>
        <dbReference type="EMBL" id="KAJ3805383.1"/>
    </source>
</evidence>
<sequence length="532" mass="59047">MCTAAPIGADQDFHELPSFEGLNNLNADDLAFNALIQSSGFSEALMNLDFDHTLPGLDGPSALRVGASSNLAASGEVANSFVPSSAQLTNSLFLPNEVRKFISFLAKLTQWLPPFVVKADQCFVSFIIHHTSYPTSYINELVLYPASCPTTHAERNPLLPTQSIHARATRHLDAVQSRTMHEAKVEKQKLDLLLKQDVIKLMTTFEEMTASLAHKHHRTPAYVKELISTTSHLSRQKATGRMQALIHIESKEVNSTLPVGSKLKAPALRKLVDEDAELLALSDEQTEVLVKTEGYLSEKPSTWAELQSQCSAMVTSAFCYVLNSKTVAMNYNNYHTNIVAKYHVQLIGLPPALPEPVKPFDISDRSVLQDLHAALEAGTSEEIRNHAKWIETQIAQGKEVGKERVERSDKGTKRGPRKRTNNDDDDDDNNETNKPVQKHRRRKAPSQKASGISAGSRTKTTAPNAKRMRISKQLPPLPRSREFIDDDDEDQDQLIQNAEGEQSLARNRGGEGEDVEEDEDVYELLITATNII</sequence>
<comment type="caution">
    <text evidence="1">The sequence shown here is derived from an EMBL/GenBank/DDBJ whole genome shotgun (WGS) entry which is preliminary data.</text>
</comment>
<protein>
    <submittedName>
        <fullName evidence="1">Uncharacterized protein</fullName>
    </submittedName>
</protein>
<reference evidence="1" key="1">
    <citation type="submission" date="2022-09" db="EMBL/GenBank/DDBJ databases">
        <title>A Global Phylogenomic Analysis of the Shiitake Genus Lentinula.</title>
        <authorList>
            <consortium name="DOE Joint Genome Institute"/>
            <person name="Sierra-Patev S."/>
            <person name="Min B."/>
            <person name="Naranjo-Ortiz M."/>
            <person name="Looney B."/>
            <person name="Konkel Z."/>
            <person name="Slot J.C."/>
            <person name="Sakamoto Y."/>
            <person name="Steenwyk J.L."/>
            <person name="Rokas A."/>
            <person name="Carro J."/>
            <person name="Camarero S."/>
            <person name="Ferreira P."/>
            <person name="Molpeceres G."/>
            <person name="Ruiz-Duenas F.J."/>
            <person name="Serrano A."/>
            <person name="Henrissat B."/>
            <person name="Drula E."/>
            <person name="Hughes K.W."/>
            <person name="Mata J.L."/>
            <person name="Ishikawa N.K."/>
            <person name="Vargas-Isla R."/>
            <person name="Ushijima S."/>
            <person name="Smith C.A."/>
            <person name="Ahrendt S."/>
            <person name="Andreopoulos W."/>
            <person name="He G."/>
            <person name="Labutti K."/>
            <person name="Lipzen A."/>
            <person name="Ng V."/>
            <person name="Riley R."/>
            <person name="Sandor L."/>
            <person name="Barry K."/>
            <person name="Martinez A.T."/>
            <person name="Xiao Y."/>
            <person name="Gibbons J.G."/>
            <person name="Terashima K."/>
            <person name="Grigoriev I.V."/>
            <person name="Hibbett D.S."/>
        </authorList>
    </citation>
    <scope>NUCLEOTIDE SEQUENCE</scope>
    <source>
        <strain evidence="1">TMI1499</strain>
    </source>
</reference>
<dbReference type="Proteomes" id="UP001163835">
    <property type="component" value="Unassembled WGS sequence"/>
</dbReference>